<feature type="region of interest" description="Disordered" evidence="1">
    <location>
        <begin position="1"/>
        <end position="38"/>
    </location>
</feature>
<dbReference type="OrthoDB" id="4339048at2"/>
<keyword evidence="2" id="KW-0812">Transmembrane</keyword>
<reference evidence="3" key="1">
    <citation type="journal article" date="2012" name="J. Bacteriol.">
        <title>Genome Sequence of Streptomyces auratus Strain AGR0001, a Phoslactomycin-Producing Actinomycete.</title>
        <authorList>
            <person name="Han X."/>
            <person name="Li M."/>
            <person name="Ding Z."/>
            <person name="Zhao J."/>
            <person name="Ji K."/>
            <person name="Wen M."/>
            <person name="Lu T."/>
        </authorList>
    </citation>
    <scope>NUCLEOTIDE SEQUENCE</scope>
    <source>
        <strain evidence="3">AGR0001</strain>
    </source>
</reference>
<dbReference type="KEGG" id="sauh:SU9_016890"/>
<dbReference type="EMBL" id="CP072931">
    <property type="protein sequence ID" value="QTZ92948.1"/>
    <property type="molecule type" value="Genomic_DNA"/>
</dbReference>
<dbReference type="AlphaFoldDB" id="A0A8B1NE71"/>
<evidence type="ECO:0000313" key="3">
    <source>
        <dbReference type="EMBL" id="QTZ92948.1"/>
    </source>
</evidence>
<proteinExistence type="predicted"/>
<evidence type="ECO:0000256" key="1">
    <source>
        <dbReference type="SAM" id="MobiDB-lite"/>
    </source>
</evidence>
<organism evidence="3 4">
    <name type="scientific">Streptomyces auratus AGR0001</name>
    <dbReference type="NCBI Taxonomy" id="1160718"/>
    <lineage>
        <taxon>Bacteria</taxon>
        <taxon>Bacillati</taxon>
        <taxon>Actinomycetota</taxon>
        <taxon>Actinomycetes</taxon>
        <taxon>Kitasatosporales</taxon>
        <taxon>Streptomycetaceae</taxon>
        <taxon>Streptomyces</taxon>
    </lineage>
</organism>
<gene>
    <name evidence="3" type="ORF">SU9_016890</name>
</gene>
<evidence type="ECO:0000313" key="4">
    <source>
        <dbReference type="Proteomes" id="UP000009036"/>
    </source>
</evidence>
<accession>A0A8B1NE71</accession>
<protein>
    <submittedName>
        <fullName evidence="3">Uncharacterized protein</fullName>
    </submittedName>
</protein>
<dbReference type="Proteomes" id="UP000009036">
    <property type="component" value="Chromosome"/>
</dbReference>
<evidence type="ECO:0000256" key="2">
    <source>
        <dbReference type="SAM" id="Phobius"/>
    </source>
</evidence>
<feature type="transmembrane region" description="Helical" evidence="2">
    <location>
        <begin position="46"/>
        <end position="65"/>
    </location>
</feature>
<dbReference type="RefSeq" id="WP_144044206.1">
    <property type="nucleotide sequence ID" value="NZ_CP072931.1"/>
</dbReference>
<keyword evidence="2" id="KW-0472">Membrane</keyword>
<keyword evidence="2" id="KW-1133">Transmembrane helix</keyword>
<keyword evidence="4" id="KW-1185">Reference proteome</keyword>
<name>A0A8B1NE71_9ACTN</name>
<sequence>MRSYDVLPPLPTAAPKKDGSVPDGADGEATERPYAMETPAAPVERVLPMGAGLALTGLGLAFFALRLRRS</sequence>
<reference evidence="3" key="2">
    <citation type="submission" date="2021-04" db="EMBL/GenBank/DDBJ databases">
        <authorList>
            <person name="Wen M.-L."/>
            <person name="Han X.-L."/>
            <person name="Xiong J."/>
        </authorList>
    </citation>
    <scope>NUCLEOTIDE SEQUENCE</scope>
    <source>
        <strain evidence="3">AGR0001</strain>
    </source>
</reference>